<dbReference type="CDD" id="cd02440">
    <property type="entry name" value="AdoMet_MTases"/>
    <property type="match status" value="1"/>
</dbReference>
<name>A0A2S6A1I2_9NOCA</name>
<keyword evidence="6" id="KW-1185">Reference proteome</keyword>
<evidence type="ECO:0000256" key="1">
    <source>
        <dbReference type="ARBA" id="ARBA00022603"/>
    </source>
</evidence>
<dbReference type="Proteomes" id="UP000238356">
    <property type="component" value="Unassembled WGS sequence"/>
</dbReference>
<keyword evidence="2 5" id="KW-0808">Transferase</keyword>
<dbReference type="GO" id="GO:0032259">
    <property type="term" value="P:methylation"/>
    <property type="evidence" value="ECO:0007669"/>
    <property type="project" value="UniProtKB-KW"/>
</dbReference>
<accession>A0A2S6A1I2</accession>
<dbReference type="AlphaFoldDB" id="A0A2S6A1I2"/>
<dbReference type="Pfam" id="PF13649">
    <property type="entry name" value="Methyltransf_25"/>
    <property type="match status" value="1"/>
</dbReference>
<feature type="domain" description="Methyltransferase" evidence="4">
    <location>
        <begin position="45"/>
        <end position="138"/>
    </location>
</feature>
<reference evidence="5 6" key="1">
    <citation type="submission" date="2018-02" db="EMBL/GenBank/DDBJ databases">
        <title>8 Nocardia nova and 1 Nocardia cyriacigeorgica strain used for evolution to TMP-SMX.</title>
        <authorList>
            <person name="Mehta H."/>
            <person name="Weng J."/>
            <person name="Shamoo Y."/>
        </authorList>
    </citation>
    <scope>NUCLEOTIDE SEQUENCE [LARGE SCALE GENOMIC DNA]</scope>
    <source>
        <strain evidence="5 6">BAA2227</strain>
    </source>
</reference>
<evidence type="ECO:0000313" key="6">
    <source>
        <dbReference type="Proteomes" id="UP000238356"/>
    </source>
</evidence>
<keyword evidence="1 5" id="KW-0489">Methyltransferase</keyword>
<evidence type="ECO:0000256" key="2">
    <source>
        <dbReference type="ARBA" id="ARBA00022679"/>
    </source>
</evidence>
<keyword evidence="3" id="KW-0949">S-adenosyl-L-methionine</keyword>
<dbReference type="Gene3D" id="3.40.50.150">
    <property type="entry name" value="Vaccinia Virus protein VP39"/>
    <property type="match status" value="1"/>
</dbReference>
<protein>
    <submittedName>
        <fullName evidence="5">Class I SAM-dependent methyltransferase</fullName>
    </submittedName>
</protein>
<dbReference type="InterPro" id="IPR041698">
    <property type="entry name" value="Methyltransf_25"/>
</dbReference>
<dbReference type="SUPFAM" id="SSF53335">
    <property type="entry name" value="S-adenosyl-L-methionine-dependent methyltransferases"/>
    <property type="match status" value="1"/>
</dbReference>
<dbReference type="RefSeq" id="WP_063016922.1">
    <property type="nucleotide sequence ID" value="NZ_PSZD01000016.1"/>
</dbReference>
<sequence>MSATSPTEAAVFWEQRYRDNDRVWSGNPNPLLVRETTDLRPGRALDLGCGEGADAVWLAGQGWQVTGVDISQTALERAAAHAGQAGLGDRISWQRHELGRSFPDGSYDLINAQFLQSPVALDQDGVLRRAADAVAPGGTLLIVMHAGWPTWMTPDEYPFEAVFPTLDGVLHALHLGDEWTVRTCEPVERALTSPDGRSGTRVDNVWRLSRAAAAPN</sequence>
<proteinExistence type="predicted"/>
<evidence type="ECO:0000313" key="5">
    <source>
        <dbReference type="EMBL" id="PPJ25298.1"/>
    </source>
</evidence>
<evidence type="ECO:0000259" key="4">
    <source>
        <dbReference type="Pfam" id="PF13649"/>
    </source>
</evidence>
<dbReference type="PANTHER" id="PTHR43464:SF19">
    <property type="entry name" value="UBIQUINONE BIOSYNTHESIS O-METHYLTRANSFERASE, MITOCHONDRIAL"/>
    <property type="match status" value="1"/>
</dbReference>
<evidence type="ECO:0000256" key="3">
    <source>
        <dbReference type="ARBA" id="ARBA00022691"/>
    </source>
</evidence>
<dbReference type="GO" id="GO:0008168">
    <property type="term" value="F:methyltransferase activity"/>
    <property type="evidence" value="ECO:0007669"/>
    <property type="project" value="UniProtKB-KW"/>
</dbReference>
<comment type="caution">
    <text evidence="5">The sequence shown here is derived from an EMBL/GenBank/DDBJ whole genome shotgun (WGS) entry which is preliminary data.</text>
</comment>
<organism evidence="5 6">
    <name type="scientific">Nocardia nova</name>
    <dbReference type="NCBI Taxonomy" id="37330"/>
    <lineage>
        <taxon>Bacteria</taxon>
        <taxon>Bacillati</taxon>
        <taxon>Actinomycetota</taxon>
        <taxon>Actinomycetes</taxon>
        <taxon>Mycobacteriales</taxon>
        <taxon>Nocardiaceae</taxon>
        <taxon>Nocardia</taxon>
    </lineage>
</organism>
<dbReference type="EMBL" id="PSZD01000016">
    <property type="protein sequence ID" value="PPJ25298.1"/>
    <property type="molecule type" value="Genomic_DNA"/>
</dbReference>
<dbReference type="InterPro" id="IPR029063">
    <property type="entry name" value="SAM-dependent_MTases_sf"/>
</dbReference>
<dbReference type="PANTHER" id="PTHR43464">
    <property type="entry name" value="METHYLTRANSFERASE"/>
    <property type="match status" value="1"/>
</dbReference>
<gene>
    <name evidence="5" type="ORF">C5F51_23085</name>
</gene>